<protein>
    <submittedName>
        <fullName evidence="2">Uncharacterized protein</fullName>
    </submittedName>
</protein>
<keyword evidence="1" id="KW-0812">Transmembrane</keyword>
<dbReference type="EMBL" id="CP033540">
    <property type="protein sequence ID" value="AZC00305.1"/>
    <property type="molecule type" value="Genomic_DNA"/>
</dbReference>
<evidence type="ECO:0000256" key="1">
    <source>
        <dbReference type="SAM" id="Phobius"/>
    </source>
</evidence>
<dbReference type="Proteomes" id="UP000254410">
    <property type="component" value="Chromosome"/>
</dbReference>
<proteinExistence type="predicted"/>
<evidence type="ECO:0000313" key="3">
    <source>
        <dbReference type="Proteomes" id="UP000254410"/>
    </source>
</evidence>
<name>A0A3G6YKG5_ACIPI</name>
<reference evidence="2 3" key="2">
    <citation type="submission" date="2018-12" db="EMBL/GenBank/DDBJ databases">
        <title>Molecular Epidemiology of Emerging Carbapenem-Resistance in Acinetobacter nosocomialis and Acinetobacter pittii in Taiwan, 2010-2014.</title>
        <authorList>
            <person name="Huang W.-C."/>
            <person name="Wang H.-Y."/>
            <person name="Lai J.-F."/>
            <person name="Lauderdale T.-L."/>
            <person name="Sytwu H.-K."/>
        </authorList>
    </citation>
    <scope>NUCLEOTIDE SEQUENCE [LARGE SCALE GENOMIC DNA]</scope>
    <source>
        <strain evidence="2 3">2014S06-099</strain>
    </source>
</reference>
<evidence type="ECO:0000313" key="2">
    <source>
        <dbReference type="EMBL" id="AZC00305.1"/>
    </source>
</evidence>
<accession>A0A3G6YKG5</accession>
<sequence length="61" mass="6576">MQSQTTPILHRHPTAEEQKVPWTARVKANAIATIKMLSFLSAGLAVWAICGVFAAKWAAGV</sequence>
<organism evidence="2 3">
    <name type="scientific">Acinetobacter pittii</name>
    <name type="common">Acinetobacter genomosp. 3</name>
    <dbReference type="NCBI Taxonomy" id="48296"/>
    <lineage>
        <taxon>Bacteria</taxon>
        <taxon>Pseudomonadati</taxon>
        <taxon>Pseudomonadota</taxon>
        <taxon>Gammaproteobacteria</taxon>
        <taxon>Moraxellales</taxon>
        <taxon>Moraxellaceae</taxon>
        <taxon>Acinetobacter</taxon>
        <taxon>Acinetobacter calcoaceticus/baumannii complex</taxon>
    </lineage>
</organism>
<gene>
    <name evidence="2" type="ORF">DKE52_006195</name>
</gene>
<dbReference type="AlphaFoldDB" id="A0A3G6YKG5"/>
<feature type="transmembrane region" description="Helical" evidence="1">
    <location>
        <begin position="37"/>
        <end position="59"/>
    </location>
</feature>
<keyword evidence="1" id="KW-1133">Transmembrane helix</keyword>
<keyword evidence="1" id="KW-0472">Membrane</keyword>
<reference evidence="2 3" key="1">
    <citation type="submission" date="2018-11" db="EMBL/GenBank/DDBJ databases">
        <authorList>
            <person name="Kuo S.-C."/>
            <person name="Chen F.-J."/>
            <person name="Liao Y.-C."/>
        </authorList>
    </citation>
    <scope>NUCLEOTIDE SEQUENCE [LARGE SCALE GENOMIC DNA]</scope>
    <source>
        <strain evidence="2 3">2014S06-099</strain>
    </source>
</reference>